<gene>
    <name evidence="2" type="ORF">IQ247_06230</name>
</gene>
<protein>
    <submittedName>
        <fullName evidence="2">IS630 family transposase</fullName>
    </submittedName>
</protein>
<evidence type="ECO:0000313" key="2">
    <source>
        <dbReference type="EMBL" id="MBE9212308.1"/>
    </source>
</evidence>
<feature type="domain" description="Tc1-like transposase DDE" evidence="1">
    <location>
        <begin position="171"/>
        <end position="312"/>
    </location>
</feature>
<dbReference type="Pfam" id="PF13384">
    <property type="entry name" value="HTH_23"/>
    <property type="match status" value="1"/>
</dbReference>
<dbReference type="InterPro" id="IPR038717">
    <property type="entry name" value="Tc1-like_DDE_dom"/>
</dbReference>
<organism evidence="2 3">
    <name type="scientific">Plectonema cf. radiosum LEGE 06105</name>
    <dbReference type="NCBI Taxonomy" id="945769"/>
    <lineage>
        <taxon>Bacteria</taxon>
        <taxon>Bacillati</taxon>
        <taxon>Cyanobacteriota</taxon>
        <taxon>Cyanophyceae</taxon>
        <taxon>Oscillatoriophycideae</taxon>
        <taxon>Oscillatoriales</taxon>
        <taxon>Microcoleaceae</taxon>
        <taxon>Plectonema</taxon>
    </lineage>
</organism>
<dbReference type="EMBL" id="JADEWL010000013">
    <property type="protein sequence ID" value="MBE9212308.1"/>
    <property type="molecule type" value="Genomic_DNA"/>
</dbReference>
<name>A0A8J7EYS8_9CYAN</name>
<dbReference type="Pfam" id="PF13358">
    <property type="entry name" value="DDE_3"/>
    <property type="match status" value="1"/>
</dbReference>
<dbReference type="GO" id="GO:0003676">
    <property type="term" value="F:nucleic acid binding"/>
    <property type="evidence" value="ECO:0007669"/>
    <property type="project" value="InterPro"/>
</dbReference>
<reference evidence="2" key="1">
    <citation type="submission" date="2020-10" db="EMBL/GenBank/DDBJ databases">
        <authorList>
            <person name="Castelo-Branco R."/>
            <person name="Eusebio N."/>
            <person name="Adriana R."/>
            <person name="Vieira A."/>
            <person name="Brugerolle De Fraissinette N."/>
            <person name="Rezende De Castro R."/>
            <person name="Schneider M.P."/>
            <person name="Vasconcelos V."/>
            <person name="Leao P.N."/>
        </authorList>
    </citation>
    <scope>NUCLEOTIDE SEQUENCE</scope>
    <source>
        <strain evidence="2">LEGE 06105</strain>
    </source>
</reference>
<keyword evidence="3" id="KW-1185">Reference proteome</keyword>
<dbReference type="InterPro" id="IPR047655">
    <property type="entry name" value="Transpos_IS630-like"/>
</dbReference>
<evidence type="ECO:0000259" key="1">
    <source>
        <dbReference type="Pfam" id="PF13358"/>
    </source>
</evidence>
<accession>A0A8J7EYS8</accession>
<dbReference type="Proteomes" id="UP000620559">
    <property type="component" value="Unassembled WGS sequence"/>
</dbReference>
<dbReference type="InterPro" id="IPR009057">
    <property type="entry name" value="Homeodomain-like_sf"/>
</dbReference>
<dbReference type="Gene3D" id="3.30.420.10">
    <property type="entry name" value="Ribonuclease H-like superfamily/Ribonuclease H"/>
    <property type="match status" value="1"/>
</dbReference>
<comment type="caution">
    <text evidence="2">The sequence shown here is derived from an EMBL/GenBank/DDBJ whole genome shotgun (WGS) entry which is preliminary data.</text>
</comment>
<dbReference type="NCBIfam" id="NF033545">
    <property type="entry name" value="transpos_IS630"/>
    <property type="match status" value="1"/>
</dbReference>
<evidence type="ECO:0000313" key="3">
    <source>
        <dbReference type="Proteomes" id="UP000620559"/>
    </source>
</evidence>
<sequence length="332" mass="39668">MRYVKGLTKESLKLLDRINKHSKYSQVRKRAHCIQLSYQKYKISQLCRIFKVSRNTIYNWLNSWESSRFVGLYNQPGRGRKKIFNINQEQIIKSWVKETPLCLEKVQDKIENEWETRVSKKTIKRIIKSAHWGWYRVKKRVGGSPVTTVYKRKIQELEQLKEQELIGEIEIRYVDESGFCLIPYIPYAWQEKNHKLQIKSQQSKRLNVLGFLTKNNQLESYTFNCSINSDVVIACIDDFCRKITNKTVLILDNSSVHQNQFLWDKEDEWSKKGLEIFFLPTYSPHLNIIEILWRFIKYKWLEINAYDSFHALTEAVENILKNFGTEYTINFV</sequence>
<dbReference type="AlphaFoldDB" id="A0A8J7EYS8"/>
<proteinExistence type="predicted"/>
<dbReference type="SUPFAM" id="SSF46689">
    <property type="entry name" value="Homeodomain-like"/>
    <property type="match status" value="1"/>
</dbReference>
<dbReference type="InterPro" id="IPR036397">
    <property type="entry name" value="RNaseH_sf"/>
</dbReference>